<evidence type="ECO:0000259" key="3">
    <source>
        <dbReference type="Pfam" id="PF08239"/>
    </source>
</evidence>
<dbReference type="Pfam" id="PF13414">
    <property type="entry name" value="TPR_11"/>
    <property type="match status" value="1"/>
</dbReference>
<sequence>MKRIVIILFIIYPLAIFAKVATQNVDSLFVAANKFYSSGKYTEAVQHYEAIIAKGKVSPELYFNLGNAYFKLNDMAHAILNYERAYLLNPSDDDIKFNLELARTYTTDKIEAIPDFFVTKWINQLSNLFSSNTWALLALLSFIITLVLLSLFQFSGRYQIKKNSFWFSWVLGALFIVFILFSNVQKNRVVNSNHAIITTSSVAVKSSPSDNSNDLFILHAGTKVETLRNVGDWCEIKIADGSKGWLLKSNFEKI</sequence>
<keyword evidence="5" id="KW-1185">Reference proteome</keyword>
<evidence type="ECO:0000256" key="2">
    <source>
        <dbReference type="SAM" id="Phobius"/>
    </source>
</evidence>
<keyword evidence="2" id="KW-1133">Transmembrane helix</keyword>
<accession>A0A7D3XVN9</accession>
<protein>
    <submittedName>
        <fullName evidence="4">Tetratricopeptide repeat protein</fullName>
    </submittedName>
</protein>
<proteinExistence type="predicted"/>
<evidence type="ECO:0000256" key="1">
    <source>
        <dbReference type="PROSITE-ProRule" id="PRU00339"/>
    </source>
</evidence>
<evidence type="ECO:0000313" key="4">
    <source>
        <dbReference type="EMBL" id="QKG80008.1"/>
    </source>
</evidence>
<dbReference type="RefSeq" id="WP_173074331.1">
    <property type="nucleotide sequence ID" value="NZ_CP041345.1"/>
</dbReference>
<dbReference type="SUPFAM" id="SSF48452">
    <property type="entry name" value="TPR-like"/>
    <property type="match status" value="1"/>
</dbReference>
<dbReference type="Pfam" id="PF08239">
    <property type="entry name" value="SH3_3"/>
    <property type="match status" value="1"/>
</dbReference>
<dbReference type="InterPro" id="IPR019734">
    <property type="entry name" value="TPR_rpt"/>
</dbReference>
<dbReference type="AlphaFoldDB" id="A0A7D3XVN9"/>
<feature type="transmembrane region" description="Helical" evidence="2">
    <location>
        <begin position="134"/>
        <end position="152"/>
    </location>
</feature>
<organism evidence="4 5">
    <name type="scientific">Tenuifilum thalassicum</name>
    <dbReference type="NCBI Taxonomy" id="2590900"/>
    <lineage>
        <taxon>Bacteria</taxon>
        <taxon>Pseudomonadati</taxon>
        <taxon>Bacteroidota</taxon>
        <taxon>Bacteroidia</taxon>
        <taxon>Bacteroidales</taxon>
        <taxon>Tenuifilaceae</taxon>
        <taxon>Tenuifilum</taxon>
    </lineage>
</organism>
<dbReference type="KEGG" id="ttz:FHG85_06945"/>
<dbReference type="Gene3D" id="1.25.40.10">
    <property type="entry name" value="Tetratricopeptide repeat domain"/>
    <property type="match status" value="1"/>
</dbReference>
<evidence type="ECO:0000313" key="5">
    <source>
        <dbReference type="Proteomes" id="UP000500961"/>
    </source>
</evidence>
<keyword evidence="2" id="KW-0472">Membrane</keyword>
<dbReference type="InterPro" id="IPR003646">
    <property type="entry name" value="SH3-like_bac-type"/>
</dbReference>
<dbReference type="PROSITE" id="PS50293">
    <property type="entry name" value="TPR_REGION"/>
    <property type="match status" value="1"/>
</dbReference>
<keyword evidence="1" id="KW-0802">TPR repeat</keyword>
<feature type="domain" description="SH3b" evidence="3">
    <location>
        <begin position="200"/>
        <end position="250"/>
    </location>
</feature>
<feature type="transmembrane region" description="Helical" evidence="2">
    <location>
        <begin position="164"/>
        <end position="184"/>
    </location>
</feature>
<reference evidence="4 5" key="1">
    <citation type="submission" date="2019-07" db="EMBL/GenBank/DDBJ databases">
        <title>Thalassofilum flectens gen. nov., sp. nov., a novel moderate thermophilic anaerobe from a shallow sea hot spring in Kunashir Island (Russia), representing a new family in the order Bacteroidales, and proposal of Thalassofilacea fam. nov.</title>
        <authorList>
            <person name="Kochetkova T.V."/>
            <person name="Podosokorskaya O.A."/>
            <person name="Novikov A."/>
            <person name="Elcheninov A.G."/>
            <person name="Toshchakov S.V."/>
            <person name="Kublanov I.V."/>
        </authorList>
    </citation>
    <scope>NUCLEOTIDE SEQUENCE [LARGE SCALE GENOMIC DNA]</scope>
    <source>
        <strain evidence="4 5">38-H</strain>
    </source>
</reference>
<gene>
    <name evidence="4" type="ORF">FHG85_06945</name>
</gene>
<dbReference type="EMBL" id="CP041345">
    <property type="protein sequence ID" value="QKG80008.1"/>
    <property type="molecule type" value="Genomic_DNA"/>
</dbReference>
<dbReference type="PROSITE" id="PS50005">
    <property type="entry name" value="TPR"/>
    <property type="match status" value="1"/>
</dbReference>
<feature type="repeat" description="TPR" evidence="1">
    <location>
        <begin position="59"/>
        <end position="92"/>
    </location>
</feature>
<dbReference type="InterPro" id="IPR011990">
    <property type="entry name" value="TPR-like_helical_dom_sf"/>
</dbReference>
<dbReference type="Proteomes" id="UP000500961">
    <property type="component" value="Chromosome"/>
</dbReference>
<keyword evidence="2" id="KW-0812">Transmembrane</keyword>
<name>A0A7D3XVN9_9BACT</name>
<dbReference type="Gene3D" id="2.30.30.40">
    <property type="entry name" value="SH3 Domains"/>
    <property type="match status" value="1"/>
</dbReference>
<dbReference type="SMART" id="SM00028">
    <property type="entry name" value="TPR"/>
    <property type="match status" value="2"/>
</dbReference>